<comment type="caution">
    <text evidence="3">The sequence shown here is derived from an EMBL/GenBank/DDBJ whole genome shotgun (WGS) entry which is preliminary data.</text>
</comment>
<sequence>MKTPTWRMLLLLACVLVAELAGFSQGGRIVVEEDERPASSVERQQQLYKMPRTQEHLGNGSPPGRMYEASARPVPQGSTPLHN</sequence>
<name>A0A8T0MJK5_PANVG</name>
<organism evidence="3 4">
    <name type="scientific">Panicum virgatum</name>
    <name type="common">Blackwell switchgrass</name>
    <dbReference type="NCBI Taxonomy" id="38727"/>
    <lineage>
        <taxon>Eukaryota</taxon>
        <taxon>Viridiplantae</taxon>
        <taxon>Streptophyta</taxon>
        <taxon>Embryophyta</taxon>
        <taxon>Tracheophyta</taxon>
        <taxon>Spermatophyta</taxon>
        <taxon>Magnoliopsida</taxon>
        <taxon>Liliopsida</taxon>
        <taxon>Poales</taxon>
        <taxon>Poaceae</taxon>
        <taxon>PACMAD clade</taxon>
        <taxon>Panicoideae</taxon>
        <taxon>Panicodae</taxon>
        <taxon>Paniceae</taxon>
        <taxon>Panicinae</taxon>
        <taxon>Panicum</taxon>
        <taxon>Panicum sect. Hiantes</taxon>
    </lineage>
</organism>
<gene>
    <name evidence="3" type="ORF">PVAP13_9NG253000</name>
</gene>
<dbReference type="EMBL" id="CM029054">
    <property type="protein sequence ID" value="KAG2537175.1"/>
    <property type="molecule type" value="Genomic_DNA"/>
</dbReference>
<keyword evidence="4" id="KW-1185">Reference proteome</keyword>
<reference evidence="3" key="1">
    <citation type="submission" date="2020-05" db="EMBL/GenBank/DDBJ databases">
        <title>WGS assembly of Panicum virgatum.</title>
        <authorList>
            <person name="Lovell J.T."/>
            <person name="Jenkins J."/>
            <person name="Shu S."/>
            <person name="Juenger T.E."/>
            <person name="Schmutz J."/>
        </authorList>
    </citation>
    <scope>NUCLEOTIDE SEQUENCE</scope>
    <source>
        <strain evidence="3">AP13</strain>
    </source>
</reference>
<keyword evidence="2" id="KW-0732">Signal</keyword>
<proteinExistence type="predicted"/>
<dbReference type="AlphaFoldDB" id="A0A8T0MJK5"/>
<protein>
    <submittedName>
        <fullName evidence="3">Uncharacterized protein</fullName>
    </submittedName>
</protein>
<feature type="signal peptide" evidence="2">
    <location>
        <begin position="1"/>
        <end position="26"/>
    </location>
</feature>
<evidence type="ECO:0000256" key="2">
    <source>
        <dbReference type="SAM" id="SignalP"/>
    </source>
</evidence>
<evidence type="ECO:0000313" key="3">
    <source>
        <dbReference type="EMBL" id="KAG2537175.1"/>
    </source>
</evidence>
<evidence type="ECO:0000256" key="1">
    <source>
        <dbReference type="SAM" id="MobiDB-lite"/>
    </source>
</evidence>
<accession>A0A8T0MJK5</accession>
<feature type="region of interest" description="Disordered" evidence="1">
    <location>
        <begin position="34"/>
        <end position="83"/>
    </location>
</feature>
<dbReference type="EMBL" id="CM029054">
    <property type="protein sequence ID" value="KAG2537176.1"/>
    <property type="molecule type" value="Genomic_DNA"/>
</dbReference>
<feature type="chain" id="PRO_5036435106" evidence="2">
    <location>
        <begin position="27"/>
        <end position="83"/>
    </location>
</feature>
<evidence type="ECO:0000313" key="4">
    <source>
        <dbReference type="Proteomes" id="UP000823388"/>
    </source>
</evidence>
<dbReference type="Proteomes" id="UP000823388">
    <property type="component" value="Chromosome 9N"/>
</dbReference>